<keyword evidence="3" id="KW-1185">Reference proteome</keyword>
<dbReference type="Proteomes" id="UP000675781">
    <property type="component" value="Unassembled WGS sequence"/>
</dbReference>
<proteinExistence type="predicted"/>
<sequence>MTATDVPVTTARRPQAQGGPPPLAPILAYGVLMVTAVILSAASPAPSASAASVLAYDRSHHDALLVAGCLGFAAALPLAVWCATVYRRMRTGLGITAPGAVIGLVGGLLAASSLALTGLVNWTSAQTSTLGDAGVARALADLSFATGSAGFVTPLGLLLAGIAVPALIMRLLPRWLAWTGLVVAALSLVSTFALLTSALYFTFPVGRFLGLAWLIAVSVLLPANRHAVRRTTAS</sequence>
<evidence type="ECO:0000256" key="1">
    <source>
        <dbReference type="SAM" id="Phobius"/>
    </source>
</evidence>
<dbReference type="EMBL" id="JAGSOG010000023">
    <property type="protein sequence ID" value="MBR7833141.1"/>
    <property type="molecule type" value="Genomic_DNA"/>
</dbReference>
<protein>
    <submittedName>
        <fullName evidence="2">DUF4386 domain-containing protein</fullName>
    </submittedName>
</protein>
<feature type="transmembrane region" description="Helical" evidence="1">
    <location>
        <begin position="22"/>
        <end position="43"/>
    </location>
</feature>
<feature type="transmembrane region" description="Helical" evidence="1">
    <location>
        <begin position="175"/>
        <end position="195"/>
    </location>
</feature>
<evidence type="ECO:0000313" key="3">
    <source>
        <dbReference type="Proteomes" id="UP000675781"/>
    </source>
</evidence>
<keyword evidence="1" id="KW-1133">Transmembrane helix</keyword>
<name>A0A941ISD9_9ACTN</name>
<feature type="transmembrane region" description="Helical" evidence="1">
    <location>
        <begin position="98"/>
        <end position="122"/>
    </location>
</feature>
<feature type="transmembrane region" description="Helical" evidence="1">
    <location>
        <begin position="142"/>
        <end position="168"/>
    </location>
</feature>
<feature type="transmembrane region" description="Helical" evidence="1">
    <location>
        <begin position="63"/>
        <end position="86"/>
    </location>
</feature>
<accession>A0A941ISD9</accession>
<feature type="transmembrane region" description="Helical" evidence="1">
    <location>
        <begin position="201"/>
        <end position="221"/>
    </location>
</feature>
<dbReference type="AlphaFoldDB" id="A0A941ISD9"/>
<gene>
    <name evidence="2" type="ORF">KDL01_07690</name>
</gene>
<comment type="caution">
    <text evidence="2">The sequence shown here is derived from an EMBL/GenBank/DDBJ whole genome shotgun (WGS) entry which is preliminary data.</text>
</comment>
<keyword evidence="1" id="KW-0812">Transmembrane</keyword>
<dbReference type="RefSeq" id="WP_212527666.1">
    <property type="nucleotide sequence ID" value="NZ_JAGSOG010000023.1"/>
</dbReference>
<evidence type="ECO:0000313" key="2">
    <source>
        <dbReference type="EMBL" id="MBR7833141.1"/>
    </source>
</evidence>
<reference evidence="2" key="1">
    <citation type="submission" date="2021-04" db="EMBL/GenBank/DDBJ databases">
        <title>Genome based classification of Actinospica acidithermotolerans sp. nov., an actinobacterium isolated from an Indonesian hot spring.</title>
        <authorList>
            <person name="Kusuma A.B."/>
            <person name="Putra K.E."/>
            <person name="Nafisah S."/>
            <person name="Loh J."/>
            <person name="Nouioui I."/>
            <person name="Goodfellow M."/>
        </authorList>
    </citation>
    <scope>NUCLEOTIDE SEQUENCE</scope>
    <source>
        <strain evidence="2">CSCA 57</strain>
    </source>
</reference>
<organism evidence="2 3">
    <name type="scientific">Actinospica durhamensis</name>
    <dbReference type="NCBI Taxonomy" id="1508375"/>
    <lineage>
        <taxon>Bacteria</taxon>
        <taxon>Bacillati</taxon>
        <taxon>Actinomycetota</taxon>
        <taxon>Actinomycetes</taxon>
        <taxon>Catenulisporales</taxon>
        <taxon>Actinospicaceae</taxon>
        <taxon>Actinospica</taxon>
    </lineage>
</organism>
<keyword evidence="1" id="KW-0472">Membrane</keyword>